<dbReference type="eggNOG" id="COG4961">
    <property type="taxonomic scope" value="Bacteria"/>
</dbReference>
<protein>
    <recommendedName>
        <fullName evidence="2">Putative Flp pilus-assembly TadG-like N-terminal domain-containing protein</fullName>
    </recommendedName>
</protein>
<gene>
    <name evidence="3" type="ordered locus">Saro_1518</name>
</gene>
<dbReference type="Pfam" id="PF13400">
    <property type="entry name" value="Tad"/>
    <property type="match status" value="1"/>
</dbReference>
<feature type="domain" description="Putative Flp pilus-assembly TadG-like N-terminal" evidence="2">
    <location>
        <begin position="15"/>
        <end position="61"/>
    </location>
</feature>
<dbReference type="STRING" id="279238.Saro_1518"/>
<sequence>MPLTLIRSGLKDETGAVAVTYALALTGLIAMVGIGYDVSQVLTLDSELQNAADQAALAAVTQLDRQSGAIDRAKNAANSLIANNTLLAKDAGVVTIKEAGFAFYATRADAEAGANPTTDNARARFAKVEVNGRSAQYALTPIGSAVASWVSPTLSAAAVAGIGSAICKVPPMKICAPSNDLSFNQDYVGKGLLLDTTSNSGLQLQFLGDASNTPSIRKALSADSPTGDCLDEENLAVGSQAGSAVAAALNTRFDIYDAGGNSQNACPSGVTCSPALNSSKDLIRKTNSGGACLLSQNGTPAGSWFWPELSTYGFDASGTVFPLSDVKFMGHPRDDCHAKGGATGCGGATGVGDGVWNIDYYFRSNYGLDWTTLGISMPAGKSIPRRYDVYKWELARWASNPSEKTRAVGSDTAYRGPVCNTASTPISGTDRRVFPIAVVDCTSAATSQVVKKWVNVFLVEPSLNRGSAPPPNPPKNGPKKNYYRSTAAEVYVEVVSIAKPGNDDGGDANVIRRDKPYLVK</sequence>
<evidence type="ECO:0000259" key="2">
    <source>
        <dbReference type="Pfam" id="PF13400"/>
    </source>
</evidence>
<dbReference type="HOGENOM" id="CLU_489927_0_0_5"/>
<dbReference type="InterPro" id="IPR028087">
    <property type="entry name" value="Tad_N"/>
</dbReference>
<evidence type="ECO:0000256" key="1">
    <source>
        <dbReference type="SAM" id="MobiDB-lite"/>
    </source>
</evidence>
<feature type="compositionally biased region" description="Basic and acidic residues" evidence="1">
    <location>
        <begin position="510"/>
        <end position="520"/>
    </location>
</feature>
<dbReference type="RefSeq" id="WP_011445171.1">
    <property type="nucleotide sequence ID" value="NC_007794.1"/>
</dbReference>
<name>Q2G864_NOVAD</name>
<evidence type="ECO:0000313" key="3">
    <source>
        <dbReference type="EMBL" id="ABD25959.1"/>
    </source>
</evidence>
<evidence type="ECO:0000313" key="4">
    <source>
        <dbReference type="Proteomes" id="UP000009134"/>
    </source>
</evidence>
<accession>Q2G864</accession>
<organism evidence="3 4">
    <name type="scientific">Novosphingobium aromaticivorans (strain ATCC 700278 / DSM 12444 / CCUG 56034 / CIP 105152 / NBRC 16084 / F199)</name>
    <dbReference type="NCBI Taxonomy" id="279238"/>
    <lineage>
        <taxon>Bacteria</taxon>
        <taxon>Pseudomonadati</taxon>
        <taxon>Pseudomonadota</taxon>
        <taxon>Alphaproteobacteria</taxon>
        <taxon>Sphingomonadales</taxon>
        <taxon>Sphingomonadaceae</taxon>
        <taxon>Novosphingobium</taxon>
    </lineage>
</organism>
<reference evidence="4" key="1">
    <citation type="submission" date="2006-01" db="EMBL/GenBank/DDBJ databases">
        <title>Complete sequence of Novosphingobium aromaticivorans DSM 12444.</title>
        <authorList>
            <consortium name="US DOE Joint Genome Institute"/>
            <person name="Copeland A."/>
            <person name="Lucas S."/>
            <person name="Lapidus A."/>
            <person name="Barry K."/>
            <person name="Detter J.C."/>
            <person name="Glavina T."/>
            <person name="Hammon N."/>
            <person name="Israni S."/>
            <person name="Pitluck S."/>
            <person name="Chain P."/>
            <person name="Malfatti S."/>
            <person name="Shin M."/>
            <person name="Vergez L."/>
            <person name="Schmutz J."/>
            <person name="Larimer F."/>
            <person name="Land M."/>
            <person name="Kyrpides N."/>
            <person name="Ivanova N."/>
            <person name="Fredrickson J."/>
            <person name="Balkwill D."/>
            <person name="Romine M.F."/>
            <person name="Richardson P."/>
        </authorList>
    </citation>
    <scope>NUCLEOTIDE SEQUENCE [LARGE SCALE GENOMIC DNA]</scope>
    <source>
        <strain evidence="4">ATCC 700278 / DSM 12444 / CCUG 56034 / CIP 105152 / NBRC 16084 / F199</strain>
    </source>
</reference>
<proteinExistence type="predicted"/>
<dbReference type="Proteomes" id="UP000009134">
    <property type="component" value="Chromosome"/>
</dbReference>
<feature type="region of interest" description="Disordered" evidence="1">
    <location>
        <begin position="499"/>
        <end position="520"/>
    </location>
</feature>
<dbReference type="AlphaFoldDB" id="Q2G864"/>
<dbReference type="EMBL" id="CP000248">
    <property type="protein sequence ID" value="ABD25959.1"/>
    <property type="molecule type" value="Genomic_DNA"/>
</dbReference>
<keyword evidence="4" id="KW-1185">Reference proteome</keyword>
<dbReference type="KEGG" id="nar:Saro_1518"/>